<evidence type="ECO:0000256" key="3">
    <source>
        <dbReference type="ARBA" id="ARBA00023316"/>
    </source>
</evidence>
<dbReference type="Gene3D" id="3.90.1720.10">
    <property type="entry name" value="endopeptidase domain like (from Nostoc punctiforme)"/>
    <property type="match status" value="1"/>
</dbReference>
<sequence>MIYSVVKGDTLSRIATKFGVPISSLIILNNITDPNRLFIGQELQVPNIQDVPANATFTAPTSANSLVARARSVIGSAIEYRLGAGGMLPTLPKPSSDGFCDCSGFVCWVLGLSRQTKSPFYKNFGGWIYTDSMEADVKATSGIFDKLSVPEPGCIVVYGALEKIGHVGIVSEVTGGKMSKVVHCSSGNSRRFEKRAIQETLPTVFERPDILWGKFVG</sequence>
<dbReference type="Gene3D" id="3.10.350.10">
    <property type="entry name" value="LysM domain"/>
    <property type="match status" value="1"/>
</dbReference>
<name>A0ABU8NUK3_9SPHI</name>
<keyword evidence="3" id="KW-0961">Cell wall biogenesis/degradation</keyword>
<dbReference type="EMBL" id="JBBEUB010000010">
    <property type="protein sequence ID" value="MEJ2905162.1"/>
    <property type="molecule type" value="Genomic_DNA"/>
</dbReference>
<keyword evidence="6" id="KW-1185">Reference proteome</keyword>
<dbReference type="RefSeq" id="WP_337717725.1">
    <property type="nucleotide sequence ID" value="NZ_JBBEUB010000010.1"/>
</dbReference>
<evidence type="ECO:0000313" key="6">
    <source>
        <dbReference type="Proteomes" id="UP001378956"/>
    </source>
</evidence>
<dbReference type="Proteomes" id="UP001378956">
    <property type="component" value="Unassembled WGS sequence"/>
</dbReference>
<accession>A0ABU8NUK3</accession>
<evidence type="ECO:0000259" key="4">
    <source>
        <dbReference type="PROSITE" id="PS51782"/>
    </source>
</evidence>
<dbReference type="PROSITE" id="PS51782">
    <property type="entry name" value="LYSM"/>
    <property type="match status" value="1"/>
</dbReference>
<dbReference type="SMART" id="SM00257">
    <property type="entry name" value="LysM"/>
    <property type="match status" value="1"/>
</dbReference>
<feature type="domain" description="LysM" evidence="4">
    <location>
        <begin position="1"/>
        <end position="45"/>
    </location>
</feature>
<evidence type="ECO:0000313" key="5">
    <source>
        <dbReference type="EMBL" id="MEJ2905162.1"/>
    </source>
</evidence>
<dbReference type="SUPFAM" id="SSF54001">
    <property type="entry name" value="Cysteine proteinases"/>
    <property type="match status" value="1"/>
</dbReference>
<dbReference type="SUPFAM" id="SSF54106">
    <property type="entry name" value="LysM domain"/>
    <property type="match status" value="1"/>
</dbReference>
<keyword evidence="1" id="KW-0732">Signal</keyword>
<comment type="caution">
    <text evidence="5">The sequence shown here is derived from an EMBL/GenBank/DDBJ whole genome shotgun (WGS) entry which is preliminary data.</text>
</comment>
<evidence type="ECO:0000256" key="2">
    <source>
        <dbReference type="ARBA" id="ARBA00022801"/>
    </source>
</evidence>
<dbReference type="PANTHER" id="PTHR33734:SF22">
    <property type="entry name" value="MEMBRANE-BOUND LYTIC MUREIN TRANSGLYCOSYLASE D"/>
    <property type="match status" value="1"/>
</dbReference>
<proteinExistence type="predicted"/>
<dbReference type="CDD" id="cd00118">
    <property type="entry name" value="LysM"/>
    <property type="match status" value="1"/>
</dbReference>
<protein>
    <submittedName>
        <fullName evidence="5">LysM peptidoglycan-binding domain-containing protein</fullName>
    </submittedName>
</protein>
<dbReference type="InterPro" id="IPR018392">
    <property type="entry name" value="LysM"/>
</dbReference>
<evidence type="ECO:0000256" key="1">
    <source>
        <dbReference type="ARBA" id="ARBA00022729"/>
    </source>
</evidence>
<dbReference type="Pfam" id="PF01476">
    <property type="entry name" value="LysM"/>
    <property type="match status" value="1"/>
</dbReference>
<dbReference type="InterPro" id="IPR036779">
    <property type="entry name" value="LysM_dom_sf"/>
</dbReference>
<dbReference type="PANTHER" id="PTHR33734">
    <property type="entry name" value="LYSM DOMAIN-CONTAINING GPI-ANCHORED PROTEIN 2"/>
    <property type="match status" value="1"/>
</dbReference>
<keyword evidence="2" id="KW-0378">Hydrolase</keyword>
<reference evidence="5 6" key="1">
    <citation type="submission" date="2024-03" db="EMBL/GenBank/DDBJ databases">
        <title>Sequence of Lycoming College Course Isolates.</title>
        <authorList>
            <person name="Plotts O."/>
            <person name="Newman J."/>
        </authorList>
    </citation>
    <scope>NUCLEOTIDE SEQUENCE [LARGE SCALE GENOMIC DNA]</scope>
    <source>
        <strain evidence="5 6">CJB-3</strain>
    </source>
</reference>
<dbReference type="InterPro" id="IPR038765">
    <property type="entry name" value="Papain-like_cys_pep_sf"/>
</dbReference>
<dbReference type="InterPro" id="IPR007921">
    <property type="entry name" value="CHAP_dom"/>
</dbReference>
<gene>
    <name evidence="5" type="ORF">WAE58_22140</name>
</gene>
<organism evidence="5 6">
    <name type="scientific">Pedobacter panaciterrae</name>
    <dbReference type="NCBI Taxonomy" id="363849"/>
    <lineage>
        <taxon>Bacteria</taxon>
        <taxon>Pseudomonadati</taxon>
        <taxon>Bacteroidota</taxon>
        <taxon>Sphingobacteriia</taxon>
        <taxon>Sphingobacteriales</taxon>
        <taxon>Sphingobacteriaceae</taxon>
        <taxon>Pedobacter</taxon>
    </lineage>
</organism>
<dbReference type="Pfam" id="PF05257">
    <property type="entry name" value="CHAP"/>
    <property type="match status" value="1"/>
</dbReference>